<keyword evidence="2" id="KW-1185">Reference proteome</keyword>
<gene>
    <name evidence="1" type="ORF">Cylst_3301</name>
</gene>
<name>K9X054_9NOST</name>
<dbReference type="KEGG" id="csg:Cylst_3301"/>
<accession>K9X054</accession>
<reference evidence="1 2" key="1">
    <citation type="submission" date="2012-06" db="EMBL/GenBank/DDBJ databases">
        <title>Finished chromosome of genome of Cylindrospermum stagnale PCC 7417.</title>
        <authorList>
            <consortium name="US DOE Joint Genome Institute"/>
            <person name="Gugger M."/>
            <person name="Coursin T."/>
            <person name="Rippka R."/>
            <person name="Tandeau De Marsac N."/>
            <person name="Huntemann M."/>
            <person name="Wei C.-L."/>
            <person name="Han J."/>
            <person name="Detter J.C."/>
            <person name="Han C."/>
            <person name="Tapia R."/>
            <person name="Chen A."/>
            <person name="Kyrpides N."/>
            <person name="Mavromatis K."/>
            <person name="Markowitz V."/>
            <person name="Szeto E."/>
            <person name="Ivanova N."/>
            <person name="Pagani I."/>
            <person name="Pati A."/>
            <person name="Goodwin L."/>
            <person name="Nordberg H.P."/>
            <person name="Cantor M.N."/>
            <person name="Hua S.X."/>
            <person name="Woyke T."/>
            <person name="Kerfeld C.A."/>
        </authorList>
    </citation>
    <scope>NUCLEOTIDE SEQUENCE [LARGE SCALE GENOMIC DNA]</scope>
    <source>
        <strain evidence="1 2">PCC 7417</strain>
    </source>
</reference>
<dbReference type="Proteomes" id="UP000010475">
    <property type="component" value="Chromosome"/>
</dbReference>
<dbReference type="EMBL" id="CP003642">
    <property type="protein sequence ID" value="AFZ25454.1"/>
    <property type="molecule type" value="Genomic_DNA"/>
</dbReference>
<evidence type="ECO:0000313" key="1">
    <source>
        <dbReference type="EMBL" id="AFZ25454.1"/>
    </source>
</evidence>
<protein>
    <submittedName>
        <fullName evidence="1">Uncharacterized protein</fullName>
    </submittedName>
</protein>
<proteinExistence type="predicted"/>
<dbReference type="RefSeq" id="WP_015208703.1">
    <property type="nucleotide sequence ID" value="NC_019757.1"/>
</dbReference>
<sequence>MTDKKPNQKELPPLENTIEELIEYFKPYLTKNYEDYHTLGGNTSNNWVDIGEESLSGHIEEKSKIIFNEYGMQVLWIPAWIEGMLALVRSGGNVEGVLQFIRDWKGYYPKPKWTPIQK</sequence>
<organism evidence="1 2">
    <name type="scientific">Cylindrospermum stagnale PCC 7417</name>
    <dbReference type="NCBI Taxonomy" id="56107"/>
    <lineage>
        <taxon>Bacteria</taxon>
        <taxon>Bacillati</taxon>
        <taxon>Cyanobacteriota</taxon>
        <taxon>Cyanophyceae</taxon>
        <taxon>Nostocales</taxon>
        <taxon>Nostocaceae</taxon>
        <taxon>Cylindrospermum</taxon>
    </lineage>
</organism>
<dbReference type="HOGENOM" id="CLU_2069201_0_0_3"/>
<evidence type="ECO:0000313" key="2">
    <source>
        <dbReference type="Proteomes" id="UP000010475"/>
    </source>
</evidence>
<dbReference type="AlphaFoldDB" id="K9X054"/>